<keyword evidence="2" id="KW-1185">Reference proteome</keyword>
<evidence type="ECO:0000313" key="2">
    <source>
        <dbReference type="Proteomes" id="UP000094769"/>
    </source>
</evidence>
<sequence length="133" mass="14961">MDSSSVELPGSEVESIVFENGTLTIRFSRAIIIKTMSGSDERTRWWQAGALVYEGAELETDIPVCPCICEGGDVGENVYTYRDMVPIPLNSQGRARCDLKFDKSDERLQAWAGGVRLVMDDRPRYIEHIRNSD</sequence>
<dbReference type="EMBL" id="MARB01000002">
    <property type="protein sequence ID" value="ODJ89256.1"/>
    <property type="molecule type" value="Genomic_DNA"/>
</dbReference>
<dbReference type="OrthoDB" id="5770763at2"/>
<evidence type="ECO:0000313" key="1">
    <source>
        <dbReference type="EMBL" id="ODJ89256.1"/>
    </source>
</evidence>
<proteinExistence type="predicted"/>
<reference evidence="1 2" key="1">
    <citation type="submission" date="2016-06" db="EMBL/GenBank/DDBJ databases">
        <title>Genome sequence of endosymbiont of Candidatus Endolucinida thiodiazotropha.</title>
        <authorList>
            <person name="Poehlein A."/>
            <person name="Koenig S."/>
            <person name="Heiden S.E."/>
            <person name="Thuermer A."/>
            <person name="Voget S."/>
            <person name="Daniel R."/>
            <person name="Markert S."/>
            <person name="Gros O."/>
            <person name="Schweder T."/>
        </authorList>
    </citation>
    <scope>NUCLEOTIDE SEQUENCE [LARGE SCALE GENOMIC DNA]</scope>
    <source>
        <strain evidence="1 2">COS</strain>
    </source>
</reference>
<name>A0A7Z0VQ15_9GAMM</name>
<gene>
    <name evidence="1" type="ORF">CODIS_03550</name>
</gene>
<dbReference type="AlphaFoldDB" id="A0A7Z0VQ15"/>
<dbReference type="RefSeq" id="WP_069121000.1">
    <property type="nucleotide sequence ID" value="NZ_MARB01000002.1"/>
</dbReference>
<dbReference type="Proteomes" id="UP000094769">
    <property type="component" value="Unassembled WGS sequence"/>
</dbReference>
<protein>
    <submittedName>
        <fullName evidence="1">Uncharacterized protein</fullName>
    </submittedName>
</protein>
<accession>A0A7Z0VQ15</accession>
<organism evidence="1 2">
    <name type="scientific">Candidatus Thiodiazotropha endolucinida</name>
    <dbReference type="NCBI Taxonomy" id="1655433"/>
    <lineage>
        <taxon>Bacteria</taxon>
        <taxon>Pseudomonadati</taxon>
        <taxon>Pseudomonadota</taxon>
        <taxon>Gammaproteobacteria</taxon>
        <taxon>Chromatiales</taxon>
        <taxon>Sedimenticolaceae</taxon>
        <taxon>Candidatus Thiodiazotropha</taxon>
    </lineage>
</organism>
<comment type="caution">
    <text evidence="1">The sequence shown here is derived from an EMBL/GenBank/DDBJ whole genome shotgun (WGS) entry which is preliminary data.</text>
</comment>